<accession>A0A9D7S9S3</accession>
<dbReference type="Pfam" id="PF13585">
    <property type="entry name" value="CHU_C"/>
    <property type="match status" value="1"/>
</dbReference>
<dbReference type="Proteomes" id="UP000808349">
    <property type="component" value="Unassembled WGS sequence"/>
</dbReference>
<proteinExistence type="predicted"/>
<dbReference type="InterPro" id="IPR026341">
    <property type="entry name" value="T9SS_type_B"/>
</dbReference>
<organism evidence="1 2">
    <name type="scientific">Candidatus Defluviibacterium haderslevense</name>
    <dbReference type="NCBI Taxonomy" id="2981993"/>
    <lineage>
        <taxon>Bacteria</taxon>
        <taxon>Pseudomonadati</taxon>
        <taxon>Bacteroidota</taxon>
        <taxon>Saprospiria</taxon>
        <taxon>Saprospirales</taxon>
        <taxon>Saprospiraceae</taxon>
        <taxon>Candidatus Defluviibacterium</taxon>
    </lineage>
</organism>
<gene>
    <name evidence="1" type="ORF">IPO85_10925</name>
</gene>
<reference evidence="1 2" key="1">
    <citation type="submission" date="2020-10" db="EMBL/GenBank/DDBJ databases">
        <title>Connecting structure to function with the recovery of over 1000 high-quality activated sludge metagenome-assembled genomes encoding full-length rRNA genes using long-read sequencing.</title>
        <authorList>
            <person name="Singleton C.M."/>
            <person name="Petriglieri F."/>
            <person name="Kristensen J.M."/>
            <person name="Kirkegaard R.H."/>
            <person name="Michaelsen T.Y."/>
            <person name="Andersen M.H."/>
            <person name="Karst S.M."/>
            <person name="Dueholm M.S."/>
            <person name="Nielsen P.H."/>
            <person name="Albertsen M."/>
        </authorList>
    </citation>
    <scope>NUCLEOTIDE SEQUENCE [LARGE SCALE GENOMIC DNA]</scope>
    <source>
        <strain evidence="1">Ribe_18-Q3-R11-54_BAT3C.373</strain>
    </source>
</reference>
<protein>
    <submittedName>
        <fullName evidence="1">Gliding motility-associated C-terminal domain-containing protein</fullName>
    </submittedName>
</protein>
<comment type="caution">
    <text evidence="1">The sequence shown here is derived from an EMBL/GenBank/DDBJ whole genome shotgun (WGS) entry which is preliminary data.</text>
</comment>
<name>A0A9D7S9S3_9BACT</name>
<sequence>MADSRVNMPNVFTPNGDQINDTYKPVFDKMTTFETYLFTIYDRWGQKVFETSDPKDSWDGRRNGTNMPIDSYIAIFRARLDLCGSMRDVNLKTSFTLIR</sequence>
<evidence type="ECO:0000313" key="1">
    <source>
        <dbReference type="EMBL" id="MBK9718004.1"/>
    </source>
</evidence>
<dbReference type="AlphaFoldDB" id="A0A9D7S9S3"/>
<evidence type="ECO:0000313" key="2">
    <source>
        <dbReference type="Proteomes" id="UP000808349"/>
    </source>
</evidence>
<dbReference type="NCBIfam" id="TIGR04131">
    <property type="entry name" value="Bac_Flav_CTERM"/>
    <property type="match status" value="1"/>
</dbReference>
<dbReference type="EMBL" id="JADKFW010000007">
    <property type="protein sequence ID" value="MBK9718004.1"/>
    <property type="molecule type" value="Genomic_DNA"/>
</dbReference>